<dbReference type="Proteomes" id="UP001316803">
    <property type="component" value="Unassembled WGS sequence"/>
</dbReference>
<evidence type="ECO:0000256" key="1">
    <source>
        <dbReference type="SAM" id="MobiDB-lite"/>
    </source>
</evidence>
<protein>
    <submittedName>
        <fullName evidence="2">Uncharacterized protein</fullName>
    </submittedName>
</protein>
<organism evidence="2 3">
    <name type="scientific">Knufia fluminis</name>
    <dbReference type="NCBI Taxonomy" id="191047"/>
    <lineage>
        <taxon>Eukaryota</taxon>
        <taxon>Fungi</taxon>
        <taxon>Dikarya</taxon>
        <taxon>Ascomycota</taxon>
        <taxon>Pezizomycotina</taxon>
        <taxon>Eurotiomycetes</taxon>
        <taxon>Chaetothyriomycetidae</taxon>
        <taxon>Chaetothyriales</taxon>
        <taxon>Trichomeriaceae</taxon>
        <taxon>Knufia</taxon>
    </lineage>
</organism>
<name>A0AAN8I2T5_9EURO</name>
<accession>A0AAN8I2T5</accession>
<gene>
    <name evidence="2" type="ORF">OHC33_009662</name>
</gene>
<proteinExistence type="predicted"/>
<dbReference type="AlphaFoldDB" id="A0AAN8I2T5"/>
<evidence type="ECO:0000313" key="3">
    <source>
        <dbReference type="Proteomes" id="UP001316803"/>
    </source>
</evidence>
<keyword evidence="3" id="KW-1185">Reference proteome</keyword>
<dbReference type="EMBL" id="JAKLMC020000037">
    <property type="protein sequence ID" value="KAK5949309.1"/>
    <property type="molecule type" value="Genomic_DNA"/>
</dbReference>
<comment type="caution">
    <text evidence="2">The sequence shown here is derived from an EMBL/GenBank/DDBJ whole genome shotgun (WGS) entry which is preliminary data.</text>
</comment>
<reference evidence="2 3" key="1">
    <citation type="submission" date="2022-12" db="EMBL/GenBank/DDBJ databases">
        <title>Genomic features and morphological characterization of a novel Knufia sp. strain isolated from spacecraft assembly facility.</title>
        <authorList>
            <person name="Teixeira M."/>
            <person name="Chander A.M."/>
            <person name="Stajich J.E."/>
            <person name="Venkateswaran K."/>
        </authorList>
    </citation>
    <scope>NUCLEOTIDE SEQUENCE [LARGE SCALE GENOMIC DNA]</scope>
    <source>
        <strain evidence="2 3">FJI-L2-BK-P2</strain>
    </source>
</reference>
<feature type="region of interest" description="Disordered" evidence="1">
    <location>
        <begin position="1"/>
        <end position="64"/>
    </location>
</feature>
<feature type="compositionally biased region" description="Polar residues" evidence="1">
    <location>
        <begin position="38"/>
        <end position="64"/>
    </location>
</feature>
<sequence>MTSFSRFRARLGRRNRDTEKVKTTKKAKISWLCPTFGASRTSAGASSPDQSGEHSSISGPTSRVEQACQAQRHISVCSHEGFDLVTLEKAWFTRRTSSLHRQSAYQTPFKEEVRSPRPARCYEYVPLAFDFSSEGIEVEMKSLSGREDVTEIDLTDFWNLVEEIQPADKGKQPDDRQEINSAPVSNYTSFKVVAELDLDGTSNSGIEQGFPSPQYHPKHRPAPIDISRARPTSYIEHQCNVSNTPFTLPGQWPASAKSTARPQTAATADSGLILDWW</sequence>
<evidence type="ECO:0000313" key="2">
    <source>
        <dbReference type="EMBL" id="KAK5949309.1"/>
    </source>
</evidence>